<dbReference type="OrthoDB" id="4951845at2759"/>
<feature type="domain" description="Glutathione S-transferase UstS-like C-terminal" evidence="1">
    <location>
        <begin position="126"/>
        <end position="218"/>
    </location>
</feature>
<dbReference type="STRING" id="1182543.W9X4B0"/>
<evidence type="ECO:0000313" key="3">
    <source>
        <dbReference type="Proteomes" id="UP000019471"/>
    </source>
</evidence>
<comment type="caution">
    <text evidence="2">The sequence shown here is derived from an EMBL/GenBank/DDBJ whole genome shotgun (WGS) entry which is preliminary data.</text>
</comment>
<name>W9X4B0_9EURO</name>
<dbReference type="EMBL" id="AMGX01000007">
    <property type="protein sequence ID" value="EXJ71766.1"/>
    <property type="molecule type" value="Genomic_DNA"/>
</dbReference>
<dbReference type="AlphaFoldDB" id="W9X4B0"/>
<dbReference type="InterPro" id="IPR054416">
    <property type="entry name" value="GST_UstS-like_C"/>
</dbReference>
<keyword evidence="3" id="KW-1185">Reference proteome</keyword>
<dbReference type="Proteomes" id="UP000019471">
    <property type="component" value="Unassembled WGS sequence"/>
</dbReference>
<evidence type="ECO:0000313" key="2">
    <source>
        <dbReference type="EMBL" id="EXJ71766.1"/>
    </source>
</evidence>
<dbReference type="RefSeq" id="XP_007744365.1">
    <property type="nucleotide sequence ID" value="XM_007746175.1"/>
</dbReference>
<organism evidence="2 3">
    <name type="scientific">Cladophialophora psammophila CBS 110553</name>
    <dbReference type="NCBI Taxonomy" id="1182543"/>
    <lineage>
        <taxon>Eukaryota</taxon>
        <taxon>Fungi</taxon>
        <taxon>Dikarya</taxon>
        <taxon>Ascomycota</taxon>
        <taxon>Pezizomycotina</taxon>
        <taxon>Eurotiomycetes</taxon>
        <taxon>Chaetothyriomycetidae</taxon>
        <taxon>Chaetothyriales</taxon>
        <taxon>Herpotrichiellaceae</taxon>
        <taxon>Cladophialophora</taxon>
    </lineage>
</organism>
<proteinExistence type="predicted"/>
<reference evidence="2 3" key="1">
    <citation type="submission" date="2013-03" db="EMBL/GenBank/DDBJ databases">
        <title>The Genome Sequence of Cladophialophora psammophila CBS 110553.</title>
        <authorList>
            <consortium name="The Broad Institute Genomics Platform"/>
            <person name="Cuomo C."/>
            <person name="de Hoog S."/>
            <person name="Gorbushina A."/>
            <person name="Walker B."/>
            <person name="Young S.K."/>
            <person name="Zeng Q."/>
            <person name="Gargeya S."/>
            <person name="Fitzgerald M."/>
            <person name="Haas B."/>
            <person name="Abouelleil A."/>
            <person name="Allen A.W."/>
            <person name="Alvarado L."/>
            <person name="Arachchi H.M."/>
            <person name="Berlin A.M."/>
            <person name="Chapman S.B."/>
            <person name="Gainer-Dewar J."/>
            <person name="Goldberg J."/>
            <person name="Griggs A."/>
            <person name="Gujja S."/>
            <person name="Hansen M."/>
            <person name="Howarth C."/>
            <person name="Imamovic A."/>
            <person name="Ireland A."/>
            <person name="Larimer J."/>
            <person name="McCowan C."/>
            <person name="Murphy C."/>
            <person name="Pearson M."/>
            <person name="Poon T.W."/>
            <person name="Priest M."/>
            <person name="Roberts A."/>
            <person name="Saif S."/>
            <person name="Shea T."/>
            <person name="Sisk P."/>
            <person name="Sykes S."/>
            <person name="Wortman J."/>
            <person name="Nusbaum C."/>
            <person name="Birren B."/>
        </authorList>
    </citation>
    <scope>NUCLEOTIDE SEQUENCE [LARGE SCALE GENOMIC DNA]</scope>
    <source>
        <strain evidence="2 3">CBS 110553</strain>
    </source>
</reference>
<protein>
    <recommendedName>
        <fullName evidence="1">Glutathione S-transferase UstS-like C-terminal domain-containing protein</fullName>
    </recommendedName>
</protein>
<evidence type="ECO:0000259" key="1">
    <source>
        <dbReference type="Pfam" id="PF22041"/>
    </source>
</evidence>
<dbReference type="GeneID" id="19190292"/>
<dbReference type="HOGENOM" id="CLU_011226_4_3_1"/>
<accession>W9X4B0</accession>
<gene>
    <name evidence="2" type="ORF">A1O5_05576</name>
</gene>
<dbReference type="Pfam" id="PF22041">
    <property type="entry name" value="GST_C_7"/>
    <property type="match status" value="1"/>
</dbReference>
<dbReference type="Gene3D" id="1.20.1050.10">
    <property type="match status" value="1"/>
</dbReference>
<sequence length="248" mass="28285">MSQQIILYDLPTRAPRRCWSLNPWKTRMLLNYKRLNYQTVWVEYPDVEALIKPHTSSIAVCPRMLTAYPTQSLPFKCLAANGLWTQERLQSVLSSCTPEPALNIATDPYLAEIKDLANRIAKIVSPDFIPKIANRVLGDESLGYWHRTREEWFGGQKLDKVVVEKGGTQVYQEAGPLVMRVTELLVSNPAGPYFQGRVVSYADFIWASLLHFFENLADDSFEMLIGSKPTCHVALLEACRLWLARNDH</sequence>
<dbReference type="Gene3D" id="3.40.30.10">
    <property type="entry name" value="Glutaredoxin"/>
    <property type="match status" value="1"/>
</dbReference>